<protein>
    <recommendedName>
        <fullName evidence="3">DUF4365 domain-containing protein</fullName>
    </recommendedName>
</protein>
<reference evidence="1 2" key="1">
    <citation type="submission" date="2008-06" db="EMBL/GenBank/DDBJ databases">
        <title>Complete sequence of Chloroherpeton thalassium ATCC 35110.</title>
        <authorList>
            <consortium name="US DOE Joint Genome Institute"/>
            <person name="Lucas S."/>
            <person name="Copeland A."/>
            <person name="Lapidus A."/>
            <person name="Glavina del Rio T."/>
            <person name="Dalin E."/>
            <person name="Tice H."/>
            <person name="Bruce D."/>
            <person name="Goodwin L."/>
            <person name="Pitluck S."/>
            <person name="Schmutz J."/>
            <person name="Larimer F."/>
            <person name="Land M."/>
            <person name="Hauser L."/>
            <person name="Kyrpides N."/>
            <person name="Mikhailova N."/>
            <person name="Liu Z."/>
            <person name="Li T."/>
            <person name="Zhao F."/>
            <person name="Overmann J."/>
            <person name="Bryant D.A."/>
            <person name="Richardson P."/>
        </authorList>
    </citation>
    <scope>NUCLEOTIDE SEQUENCE [LARGE SCALE GENOMIC DNA]</scope>
    <source>
        <strain evidence="2">ATCC 35110 / GB-78</strain>
    </source>
</reference>
<gene>
    <name evidence="1" type="ordered locus">Ctha_2185</name>
</gene>
<evidence type="ECO:0008006" key="3">
    <source>
        <dbReference type="Google" id="ProtNLM"/>
    </source>
</evidence>
<keyword evidence="2" id="KW-1185">Reference proteome</keyword>
<organism evidence="1 2">
    <name type="scientific">Chloroherpeton thalassium (strain ATCC 35110 / GB-78)</name>
    <dbReference type="NCBI Taxonomy" id="517418"/>
    <lineage>
        <taxon>Bacteria</taxon>
        <taxon>Pseudomonadati</taxon>
        <taxon>Chlorobiota</taxon>
        <taxon>Chlorobiia</taxon>
        <taxon>Chlorobiales</taxon>
        <taxon>Chloroherpetonaceae</taxon>
        <taxon>Chloroherpeton</taxon>
    </lineage>
</organism>
<dbReference type="EMBL" id="CP001100">
    <property type="protein sequence ID" value="ACF14636.1"/>
    <property type="molecule type" value="Genomic_DNA"/>
</dbReference>
<dbReference type="Proteomes" id="UP000001208">
    <property type="component" value="Chromosome"/>
</dbReference>
<dbReference type="HOGENOM" id="CLU_126056_0_0_10"/>
<proteinExistence type="predicted"/>
<dbReference type="eggNOG" id="ENOG502ZUP9">
    <property type="taxonomic scope" value="Bacteria"/>
</dbReference>
<sequence length="185" mass="21326">MKPIFTIHAGEYLVASHLEEKFKGLQIWLPSSDTGIDLLVTNPKASSQNSVRAVSLQVKFSKDFLGNKGVSSKIKAGGWWTFKYDKIEKSPADLWVLVLYRFSHRDYDFVIIEPHELLERYKNLGKTSGTIQSYVWVTETGKCWETRDLRNAEKDQIANGAFKDSIRDLSQFLNNWQPLQKRVEL</sequence>
<dbReference type="RefSeq" id="WP_012500719.1">
    <property type="nucleotide sequence ID" value="NC_011026.1"/>
</dbReference>
<accession>B3QVY2</accession>
<evidence type="ECO:0000313" key="1">
    <source>
        <dbReference type="EMBL" id="ACF14636.1"/>
    </source>
</evidence>
<dbReference type="KEGG" id="cts:Ctha_2185"/>
<name>B3QVY2_CHLT3</name>
<dbReference type="OrthoDB" id="2082082at2"/>
<dbReference type="AlphaFoldDB" id="B3QVY2"/>
<evidence type="ECO:0000313" key="2">
    <source>
        <dbReference type="Proteomes" id="UP000001208"/>
    </source>
</evidence>